<organism evidence="2 3">
    <name type="scientific">Sporomusa malonica</name>
    <dbReference type="NCBI Taxonomy" id="112901"/>
    <lineage>
        <taxon>Bacteria</taxon>
        <taxon>Bacillati</taxon>
        <taxon>Bacillota</taxon>
        <taxon>Negativicutes</taxon>
        <taxon>Selenomonadales</taxon>
        <taxon>Sporomusaceae</taxon>
        <taxon>Sporomusa</taxon>
    </lineage>
</organism>
<dbReference type="PANTHER" id="PTHR38813">
    <property type="match status" value="1"/>
</dbReference>
<dbReference type="Pfam" id="PF05016">
    <property type="entry name" value="ParE_toxin"/>
    <property type="match status" value="1"/>
</dbReference>
<dbReference type="PANTHER" id="PTHR38813:SF1">
    <property type="entry name" value="TOXIN RELE1-RELATED"/>
    <property type="match status" value="1"/>
</dbReference>
<dbReference type="RefSeq" id="WP_084575342.1">
    <property type="nucleotide sequence ID" value="NZ_CP155572.1"/>
</dbReference>
<protein>
    <submittedName>
        <fullName evidence="2">mRNA interferase RelE/StbE</fullName>
    </submittedName>
</protein>
<sequence>MPNSSDCSAYNISWSKQALNYLQRLDKPTIKRIIDHVEWLAEDPKAPTLDIKPLTGIPGHFRLRVGKFRVIYTIDNEIRLVSVSHVLPRGEVYKNI</sequence>
<keyword evidence="1" id="KW-1277">Toxin-antitoxin system</keyword>
<evidence type="ECO:0000313" key="2">
    <source>
        <dbReference type="EMBL" id="SMC64323.1"/>
    </source>
</evidence>
<dbReference type="InterPro" id="IPR007712">
    <property type="entry name" value="RelE/ParE_toxin"/>
</dbReference>
<dbReference type="OrthoDB" id="9805098at2"/>
<dbReference type="Proteomes" id="UP000192738">
    <property type="component" value="Unassembled WGS sequence"/>
</dbReference>
<dbReference type="SUPFAM" id="SSF143011">
    <property type="entry name" value="RelE-like"/>
    <property type="match status" value="1"/>
</dbReference>
<dbReference type="AlphaFoldDB" id="A0A1W2AUE6"/>
<dbReference type="InterPro" id="IPR052747">
    <property type="entry name" value="TA_system_RelE_toxin"/>
</dbReference>
<evidence type="ECO:0000256" key="1">
    <source>
        <dbReference type="ARBA" id="ARBA00022649"/>
    </source>
</evidence>
<dbReference type="STRING" id="112901.SAMN04488500_106132"/>
<evidence type="ECO:0000313" key="3">
    <source>
        <dbReference type="Proteomes" id="UP000192738"/>
    </source>
</evidence>
<proteinExistence type="predicted"/>
<accession>A0A1W2AUE6</accession>
<gene>
    <name evidence="2" type="ORF">SAMN04488500_106132</name>
</gene>
<dbReference type="EMBL" id="FWXI01000006">
    <property type="protein sequence ID" value="SMC64323.1"/>
    <property type="molecule type" value="Genomic_DNA"/>
</dbReference>
<dbReference type="InterPro" id="IPR035093">
    <property type="entry name" value="RelE/ParE_toxin_dom_sf"/>
</dbReference>
<name>A0A1W2AUE6_9FIRM</name>
<dbReference type="Gene3D" id="3.30.2310.20">
    <property type="entry name" value="RelE-like"/>
    <property type="match status" value="1"/>
</dbReference>
<dbReference type="NCBIfam" id="TIGR02385">
    <property type="entry name" value="RelE_StbE"/>
    <property type="match status" value="1"/>
</dbReference>
<reference evidence="2 3" key="1">
    <citation type="submission" date="2017-04" db="EMBL/GenBank/DDBJ databases">
        <authorList>
            <person name="Afonso C.L."/>
            <person name="Miller P.J."/>
            <person name="Scott M.A."/>
            <person name="Spackman E."/>
            <person name="Goraichik I."/>
            <person name="Dimitrov K.M."/>
            <person name="Suarez D.L."/>
            <person name="Swayne D.E."/>
        </authorList>
    </citation>
    <scope>NUCLEOTIDE SEQUENCE [LARGE SCALE GENOMIC DNA]</scope>
    <source>
        <strain evidence="2 3">DSM 5090</strain>
    </source>
</reference>
<keyword evidence="3" id="KW-1185">Reference proteome</keyword>